<name>A0AAQ3NAQ3_VIGMU</name>
<keyword evidence="3" id="KW-1185">Reference proteome</keyword>
<evidence type="ECO:0000313" key="3">
    <source>
        <dbReference type="Proteomes" id="UP001374535"/>
    </source>
</evidence>
<dbReference type="Proteomes" id="UP001374535">
    <property type="component" value="Chromosome 6"/>
</dbReference>
<keyword evidence="1" id="KW-0472">Membrane</keyword>
<organism evidence="2 3">
    <name type="scientific">Vigna mungo</name>
    <name type="common">Black gram</name>
    <name type="synonym">Phaseolus mungo</name>
    <dbReference type="NCBI Taxonomy" id="3915"/>
    <lineage>
        <taxon>Eukaryota</taxon>
        <taxon>Viridiplantae</taxon>
        <taxon>Streptophyta</taxon>
        <taxon>Embryophyta</taxon>
        <taxon>Tracheophyta</taxon>
        <taxon>Spermatophyta</taxon>
        <taxon>Magnoliopsida</taxon>
        <taxon>eudicotyledons</taxon>
        <taxon>Gunneridae</taxon>
        <taxon>Pentapetalae</taxon>
        <taxon>rosids</taxon>
        <taxon>fabids</taxon>
        <taxon>Fabales</taxon>
        <taxon>Fabaceae</taxon>
        <taxon>Papilionoideae</taxon>
        <taxon>50 kb inversion clade</taxon>
        <taxon>NPAAA clade</taxon>
        <taxon>indigoferoid/millettioid clade</taxon>
        <taxon>Phaseoleae</taxon>
        <taxon>Vigna</taxon>
    </lineage>
</organism>
<accession>A0AAQ3NAQ3</accession>
<evidence type="ECO:0000256" key="1">
    <source>
        <dbReference type="SAM" id="Phobius"/>
    </source>
</evidence>
<feature type="transmembrane region" description="Helical" evidence="1">
    <location>
        <begin position="98"/>
        <end position="115"/>
    </location>
</feature>
<keyword evidence="1" id="KW-1133">Transmembrane helix</keyword>
<dbReference type="AlphaFoldDB" id="A0AAQ3NAQ3"/>
<feature type="transmembrane region" description="Helical" evidence="1">
    <location>
        <begin position="45"/>
        <end position="64"/>
    </location>
</feature>
<sequence length="116" mass="12740">MSKSSETHTHIFNGKHSSILSSLNTNFASVVFPKPPIPTMGITKIFLSISMGFFCVKTCMIFLLSCSLPITSESLTWECVISLRCTTRVSTSIVCRPNLCLSAAILFSLLLIFLIC</sequence>
<evidence type="ECO:0000313" key="2">
    <source>
        <dbReference type="EMBL" id="WVZ06419.1"/>
    </source>
</evidence>
<protein>
    <submittedName>
        <fullName evidence="2">Uncharacterized protein</fullName>
    </submittedName>
</protein>
<gene>
    <name evidence="2" type="ORF">V8G54_019765</name>
</gene>
<reference evidence="2 3" key="1">
    <citation type="journal article" date="2023" name="Life. Sci Alliance">
        <title>Evolutionary insights into 3D genome organization and epigenetic landscape of Vigna mungo.</title>
        <authorList>
            <person name="Junaid A."/>
            <person name="Singh B."/>
            <person name="Bhatia S."/>
        </authorList>
    </citation>
    <scope>NUCLEOTIDE SEQUENCE [LARGE SCALE GENOMIC DNA]</scope>
    <source>
        <strain evidence="2">Urdbean</strain>
    </source>
</reference>
<keyword evidence="1" id="KW-0812">Transmembrane</keyword>
<proteinExistence type="predicted"/>
<dbReference type="EMBL" id="CP144695">
    <property type="protein sequence ID" value="WVZ06419.1"/>
    <property type="molecule type" value="Genomic_DNA"/>
</dbReference>